<dbReference type="EMBL" id="VUJU01000539">
    <property type="protein sequence ID" value="KAF0769756.1"/>
    <property type="molecule type" value="Genomic_DNA"/>
</dbReference>
<protein>
    <submittedName>
        <fullName evidence="2">Uncharacterized protein</fullName>
    </submittedName>
</protein>
<comment type="caution">
    <text evidence="2">The sequence shown here is derived from an EMBL/GenBank/DDBJ whole genome shotgun (WGS) entry which is preliminary data.</text>
</comment>
<organism evidence="2 3">
    <name type="scientific">Aphis craccivora</name>
    <name type="common">Cowpea aphid</name>
    <dbReference type="NCBI Taxonomy" id="307492"/>
    <lineage>
        <taxon>Eukaryota</taxon>
        <taxon>Metazoa</taxon>
        <taxon>Ecdysozoa</taxon>
        <taxon>Arthropoda</taxon>
        <taxon>Hexapoda</taxon>
        <taxon>Insecta</taxon>
        <taxon>Pterygota</taxon>
        <taxon>Neoptera</taxon>
        <taxon>Paraneoptera</taxon>
        <taxon>Hemiptera</taxon>
        <taxon>Sternorrhyncha</taxon>
        <taxon>Aphidomorpha</taxon>
        <taxon>Aphidoidea</taxon>
        <taxon>Aphididae</taxon>
        <taxon>Aphidini</taxon>
        <taxon>Aphis</taxon>
        <taxon>Aphis</taxon>
    </lineage>
</organism>
<keyword evidence="1" id="KW-1133">Transmembrane helix</keyword>
<evidence type="ECO:0000256" key="1">
    <source>
        <dbReference type="SAM" id="Phobius"/>
    </source>
</evidence>
<dbReference type="AlphaFoldDB" id="A0A6G0ZG43"/>
<accession>A0A6G0ZG43</accession>
<name>A0A6G0ZG43_APHCR</name>
<gene>
    <name evidence="2" type="ORF">FWK35_00003555</name>
</gene>
<sequence>MSKKIQEPNFFVLILREFVPKGQTISAKCYLEVIKLLIYRIRRIRPITALFVRFGSSRLSFISKAQAQDEKSHFLRHSSDPKILLKAVPQNEFSRAFEQPYRRCNECITSQNLNVEVRELFRHIVLDVIYCILDSERSDECIDFTIMYFFFIYFFFLCLSPARFGASIFKLSLVSDREVNLVGTLRGQNVRINPKKVQEK</sequence>
<dbReference type="Proteomes" id="UP000478052">
    <property type="component" value="Unassembled WGS sequence"/>
</dbReference>
<feature type="transmembrane region" description="Helical" evidence="1">
    <location>
        <begin position="146"/>
        <end position="166"/>
    </location>
</feature>
<keyword evidence="3" id="KW-1185">Reference proteome</keyword>
<proteinExistence type="predicted"/>
<keyword evidence="1" id="KW-0812">Transmembrane</keyword>
<keyword evidence="1" id="KW-0472">Membrane</keyword>
<evidence type="ECO:0000313" key="2">
    <source>
        <dbReference type="EMBL" id="KAF0769756.1"/>
    </source>
</evidence>
<reference evidence="2 3" key="1">
    <citation type="submission" date="2019-08" db="EMBL/GenBank/DDBJ databases">
        <title>Whole genome of Aphis craccivora.</title>
        <authorList>
            <person name="Voronova N.V."/>
            <person name="Shulinski R.S."/>
            <person name="Bandarenka Y.V."/>
            <person name="Zhorov D.G."/>
            <person name="Warner D."/>
        </authorList>
    </citation>
    <scope>NUCLEOTIDE SEQUENCE [LARGE SCALE GENOMIC DNA]</scope>
    <source>
        <strain evidence="2">180601</strain>
        <tissue evidence="2">Whole Body</tissue>
    </source>
</reference>
<evidence type="ECO:0000313" key="3">
    <source>
        <dbReference type="Proteomes" id="UP000478052"/>
    </source>
</evidence>